<feature type="domain" description="SusE outer membrane protein" evidence="2">
    <location>
        <begin position="24"/>
        <end position="127"/>
    </location>
</feature>
<dbReference type="Proteomes" id="UP001138894">
    <property type="component" value="Unassembled WGS sequence"/>
</dbReference>
<feature type="chain" id="PRO_5040773200" evidence="1">
    <location>
        <begin position="19"/>
        <end position="383"/>
    </location>
</feature>
<dbReference type="GO" id="GO:0019867">
    <property type="term" value="C:outer membrane"/>
    <property type="evidence" value="ECO:0007669"/>
    <property type="project" value="InterPro"/>
</dbReference>
<dbReference type="GO" id="GO:2001070">
    <property type="term" value="F:starch binding"/>
    <property type="evidence" value="ECO:0007669"/>
    <property type="project" value="InterPro"/>
</dbReference>
<accession>A0A9X1F9A6</accession>
<evidence type="ECO:0000259" key="2">
    <source>
        <dbReference type="Pfam" id="PF14292"/>
    </source>
</evidence>
<evidence type="ECO:0000313" key="4">
    <source>
        <dbReference type="Proteomes" id="UP001138894"/>
    </source>
</evidence>
<reference evidence="3" key="1">
    <citation type="submission" date="2021-04" db="EMBL/GenBank/DDBJ databases">
        <authorList>
            <person name="Pira H."/>
            <person name="Risdian C."/>
            <person name="Wink J."/>
        </authorList>
    </citation>
    <scope>NUCLEOTIDE SEQUENCE</scope>
    <source>
        <strain evidence="3">WHY3</strain>
    </source>
</reference>
<organism evidence="3 4">
    <name type="scientific">Winogradskyella luteola</name>
    <dbReference type="NCBI Taxonomy" id="2828330"/>
    <lineage>
        <taxon>Bacteria</taxon>
        <taxon>Pseudomonadati</taxon>
        <taxon>Bacteroidota</taxon>
        <taxon>Flavobacteriia</taxon>
        <taxon>Flavobacteriales</taxon>
        <taxon>Flavobacteriaceae</taxon>
        <taxon>Winogradskyella</taxon>
    </lineage>
</organism>
<dbReference type="InterPro" id="IPR025970">
    <property type="entry name" value="SusE"/>
</dbReference>
<gene>
    <name evidence="3" type="ORF">KCG49_10155</name>
</gene>
<keyword evidence="4" id="KW-1185">Reference proteome</keyword>
<name>A0A9X1F9A6_9FLAO</name>
<dbReference type="AlphaFoldDB" id="A0A9X1F9A6"/>
<comment type="caution">
    <text evidence="3">The sequence shown here is derived from an EMBL/GenBank/DDBJ whole genome shotgun (WGS) entry which is preliminary data.</text>
</comment>
<dbReference type="PROSITE" id="PS51257">
    <property type="entry name" value="PROKAR_LIPOPROTEIN"/>
    <property type="match status" value="1"/>
</dbReference>
<proteinExistence type="predicted"/>
<dbReference type="Pfam" id="PF14292">
    <property type="entry name" value="SusE"/>
    <property type="match status" value="1"/>
</dbReference>
<sequence>MKLIKVLPLALLLVFFMAGCEKEDSDFVASNSTPIVLEELSISDIVIDGSNPNNPAVTFNWDNADFSEAVVENYSVEFSSDQAFTSPVEGTSTAGTSSATMSMSALNSTADNIGLDPLVSGTAYVRVVGSLGTQNELPVVSNIISFNVTPFFNYTFNDFYLVGNGLDIDGNGIWNDDDWNNNSINPPLFRDPVDSDFYTFTAYFSKGSGGFDNGRFKVLESRGMWQPQWGVIPEQGSDTIETSGTIAGNPTTQDSDPGRFGVPSDGFYTFTIDFDAMTYTMNPYDASGASDFTSMTLQGSALSTSVSMQQSTFDSHLWYISSVSLLPGDLQFETNTGSTWGGTTEFSGLATEGSNNIPVIVGDDYEVWFSDLTGDYIMIPLNL</sequence>
<feature type="signal peptide" evidence="1">
    <location>
        <begin position="1"/>
        <end position="18"/>
    </location>
</feature>
<protein>
    <submittedName>
        <fullName evidence="3">SusE domain-containing protein</fullName>
    </submittedName>
</protein>
<dbReference type="EMBL" id="JAGSPD010000007">
    <property type="protein sequence ID" value="MBV7269549.1"/>
    <property type="molecule type" value="Genomic_DNA"/>
</dbReference>
<evidence type="ECO:0000313" key="3">
    <source>
        <dbReference type="EMBL" id="MBV7269549.1"/>
    </source>
</evidence>
<keyword evidence="1" id="KW-0732">Signal</keyword>
<evidence type="ECO:0000256" key="1">
    <source>
        <dbReference type="SAM" id="SignalP"/>
    </source>
</evidence>
<dbReference type="RefSeq" id="WP_218546302.1">
    <property type="nucleotide sequence ID" value="NZ_JAGSPD010000007.1"/>
</dbReference>